<dbReference type="PANTHER" id="PTHR42771:SF10">
    <property type="entry name" value="FERRICHROME TRANSPORT ATP-BINDING PROTEIN FHUC"/>
    <property type="match status" value="1"/>
</dbReference>
<dbReference type="InterPro" id="IPR003593">
    <property type="entry name" value="AAA+_ATPase"/>
</dbReference>
<keyword evidence="7" id="KW-0408">Iron</keyword>
<reference evidence="11 12" key="1">
    <citation type="submission" date="2020-08" db="EMBL/GenBank/DDBJ databases">
        <title>Genome public.</title>
        <authorList>
            <person name="Liu C."/>
            <person name="Sun Q."/>
        </authorList>
    </citation>
    <scope>NUCLEOTIDE SEQUENCE [LARGE SCALE GENOMIC DNA]</scope>
    <source>
        <strain evidence="11 12">NSJ-6</strain>
    </source>
</reference>
<evidence type="ECO:0000256" key="8">
    <source>
        <dbReference type="ARBA" id="ARBA00023065"/>
    </source>
</evidence>
<dbReference type="Proteomes" id="UP000596929">
    <property type="component" value="Unassembled WGS sequence"/>
</dbReference>
<dbReference type="InterPro" id="IPR003439">
    <property type="entry name" value="ABC_transporter-like_ATP-bd"/>
</dbReference>
<keyword evidence="2" id="KW-0813">Transport</keyword>
<evidence type="ECO:0000256" key="5">
    <source>
        <dbReference type="ARBA" id="ARBA00022741"/>
    </source>
</evidence>
<accession>A0ABR7DGR9</accession>
<evidence type="ECO:0000256" key="2">
    <source>
        <dbReference type="ARBA" id="ARBA00022448"/>
    </source>
</evidence>
<evidence type="ECO:0000256" key="6">
    <source>
        <dbReference type="ARBA" id="ARBA00022840"/>
    </source>
</evidence>
<dbReference type="Gene3D" id="3.40.50.300">
    <property type="entry name" value="P-loop containing nucleotide triphosphate hydrolases"/>
    <property type="match status" value="1"/>
</dbReference>
<evidence type="ECO:0000313" key="11">
    <source>
        <dbReference type="EMBL" id="MBC5630616.1"/>
    </source>
</evidence>
<keyword evidence="5" id="KW-0547">Nucleotide-binding</keyword>
<keyword evidence="3" id="KW-1003">Cell membrane</keyword>
<evidence type="ECO:0000256" key="3">
    <source>
        <dbReference type="ARBA" id="ARBA00022475"/>
    </source>
</evidence>
<dbReference type="InterPro" id="IPR027417">
    <property type="entry name" value="P-loop_NTPase"/>
</dbReference>
<proteinExistence type="predicted"/>
<keyword evidence="8" id="KW-0406">Ion transport</keyword>
<evidence type="ECO:0000313" key="12">
    <source>
        <dbReference type="Proteomes" id="UP000596929"/>
    </source>
</evidence>
<dbReference type="CDD" id="cd03214">
    <property type="entry name" value="ABC_Iron-Siderophores_B12_Hemin"/>
    <property type="match status" value="1"/>
</dbReference>
<dbReference type="PROSITE" id="PS00211">
    <property type="entry name" value="ABC_TRANSPORTER_1"/>
    <property type="match status" value="1"/>
</dbReference>
<dbReference type="SMART" id="SM00382">
    <property type="entry name" value="AAA"/>
    <property type="match status" value="1"/>
</dbReference>
<dbReference type="EMBL" id="JACOOO010000041">
    <property type="protein sequence ID" value="MBC5630616.1"/>
    <property type="molecule type" value="Genomic_DNA"/>
</dbReference>
<keyword evidence="6 11" id="KW-0067">ATP-binding</keyword>
<evidence type="ECO:0000259" key="10">
    <source>
        <dbReference type="PROSITE" id="PS50893"/>
    </source>
</evidence>
<sequence>MIKAKNLEFSYEKDKRFINNLNVEIEKGKITTILGPNGSGKSTLLSIFAGLNKPKKGDIIINEKYLKTLSHKYIAKEIATVHQQNNVPSDITVQELVSYGRIPHKRYFQGNNDNDKEIIEWAIKKTGLENFKNKTVMSMSGGERQRAFIAMALAQKSKILFLDEPTTYLDIYHQIEILELVRELNKYEELTVVMVLHDINQAIKYSDNVIVMKEGRVINSGKAEEVINMKLLNDVYNIGGFISDVKEETFFIPLKLELSR</sequence>
<evidence type="ECO:0000256" key="9">
    <source>
        <dbReference type="ARBA" id="ARBA00023136"/>
    </source>
</evidence>
<evidence type="ECO:0000256" key="7">
    <source>
        <dbReference type="ARBA" id="ARBA00023004"/>
    </source>
</evidence>
<evidence type="ECO:0000256" key="4">
    <source>
        <dbReference type="ARBA" id="ARBA00022496"/>
    </source>
</evidence>
<organism evidence="11 12">
    <name type="scientific">Clostridium hominis</name>
    <dbReference type="NCBI Taxonomy" id="2763036"/>
    <lineage>
        <taxon>Bacteria</taxon>
        <taxon>Bacillati</taxon>
        <taxon>Bacillota</taxon>
        <taxon>Clostridia</taxon>
        <taxon>Eubacteriales</taxon>
        <taxon>Clostridiaceae</taxon>
        <taxon>Clostridium</taxon>
    </lineage>
</organism>
<feature type="domain" description="ABC transporter" evidence="10">
    <location>
        <begin position="2"/>
        <end position="239"/>
    </location>
</feature>
<gene>
    <name evidence="11" type="ORF">H8S20_17295</name>
</gene>
<dbReference type="RefSeq" id="WP_186860885.1">
    <property type="nucleotide sequence ID" value="NZ_JACOOO010000041.1"/>
</dbReference>
<dbReference type="PANTHER" id="PTHR42771">
    <property type="entry name" value="IRON(3+)-HYDROXAMATE IMPORT ATP-BINDING PROTEIN FHUC"/>
    <property type="match status" value="1"/>
</dbReference>
<evidence type="ECO:0000256" key="1">
    <source>
        <dbReference type="ARBA" id="ARBA00004202"/>
    </source>
</evidence>
<dbReference type="PROSITE" id="PS50893">
    <property type="entry name" value="ABC_TRANSPORTER_2"/>
    <property type="match status" value="1"/>
</dbReference>
<keyword evidence="9" id="KW-0472">Membrane</keyword>
<dbReference type="SUPFAM" id="SSF52540">
    <property type="entry name" value="P-loop containing nucleoside triphosphate hydrolases"/>
    <property type="match status" value="1"/>
</dbReference>
<keyword evidence="4" id="KW-0410">Iron transport</keyword>
<dbReference type="GO" id="GO:0005524">
    <property type="term" value="F:ATP binding"/>
    <property type="evidence" value="ECO:0007669"/>
    <property type="project" value="UniProtKB-KW"/>
</dbReference>
<keyword evidence="12" id="KW-1185">Reference proteome</keyword>
<dbReference type="InterPro" id="IPR017871">
    <property type="entry name" value="ABC_transporter-like_CS"/>
</dbReference>
<dbReference type="Pfam" id="PF00005">
    <property type="entry name" value="ABC_tran"/>
    <property type="match status" value="1"/>
</dbReference>
<comment type="caution">
    <text evidence="11">The sequence shown here is derived from an EMBL/GenBank/DDBJ whole genome shotgun (WGS) entry which is preliminary data.</text>
</comment>
<comment type="subcellular location">
    <subcellularLocation>
        <location evidence="1">Cell membrane</location>
        <topology evidence="1">Peripheral membrane protein</topology>
    </subcellularLocation>
</comment>
<protein>
    <submittedName>
        <fullName evidence="11">ABC transporter ATP-binding protein</fullName>
    </submittedName>
</protein>
<name>A0ABR7DGR9_9CLOT</name>
<dbReference type="InterPro" id="IPR051535">
    <property type="entry name" value="Siderophore_ABC-ATPase"/>
</dbReference>